<dbReference type="PANTHER" id="PTHR44757">
    <property type="entry name" value="DIGUANYLATE CYCLASE DGCP"/>
    <property type="match status" value="1"/>
</dbReference>
<evidence type="ECO:0000313" key="4">
    <source>
        <dbReference type="EMBL" id="GEN61221.1"/>
    </source>
</evidence>
<dbReference type="SMART" id="SM00267">
    <property type="entry name" value="GGDEF"/>
    <property type="match status" value="1"/>
</dbReference>
<dbReference type="EMBL" id="BJYF01000029">
    <property type="protein sequence ID" value="GEN61221.1"/>
    <property type="molecule type" value="Genomic_DNA"/>
</dbReference>
<feature type="domain" description="GGDEF" evidence="3">
    <location>
        <begin position="369"/>
        <end position="501"/>
    </location>
</feature>
<dbReference type="CDD" id="cd01948">
    <property type="entry name" value="EAL"/>
    <property type="match status" value="1"/>
</dbReference>
<evidence type="ECO:0000259" key="3">
    <source>
        <dbReference type="PROSITE" id="PS50887"/>
    </source>
</evidence>
<dbReference type="PANTHER" id="PTHR44757:SF2">
    <property type="entry name" value="BIOFILM ARCHITECTURE MAINTENANCE PROTEIN MBAA"/>
    <property type="match status" value="1"/>
</dbReference>
<feature type="transmembrane region" description="Helical" evidence="1">
    <location>
        <begin position="44"/>
        <end position="66"/>
    </location>
</feature>
<feature type="transmembrane region" description="Helical" evidence="1">
    <location>
        <begin position="12"/>
        <end position="32"/>
    </location>
</feature>
<dbReference type="Gene3D" id="3.20.20.450">
    <property type="entry name" value="EAL domain"/>
    <property type="match status" value="1"/>
</dbReference>
<dbReference type="Proteomes" id="UP000321635">
    <property type="component" value="Unassembled WGS sequence"/>
</dbReference>
<evidence type="ECO:0008006" key="6">
    <source>
        <dbReference type="Google" id="ProtNLM"/>
    </source>
</evidence>
<dbReference type="RefSeq" id="WP_051292411.1">
    <property type="nucleotide sequence ID" value="NZ_BAPG01000180.1"/>
</dbReference>
<dbReference type="InterPro" id="IPR029787">
    <property type="entry name" value="Nucleotide_cyclase"/>
</dbReference>
<accession>A0A511XEA6</accession>
<dbReference type="SMART" id="SM00052">
    <property type="entry name" value="EAL"/>
    <property type="match status" value="1"/>
</dbReference>
<evidence type="ECO:0000256" key="1">
    <source>
        <dbReference type="SAM" id="Phobius"/>
    </source>
</evidence>
<dbReference type="InterPro" id="IPR052155">
    <property type="entry name" value="Biofilm_reg_signaling"/>
</dbReference>
<feature type="transmembrane region" description="Helical" evidence="1">
    <location>
        <begin position="111"/>
        <end position="137"/>
    </location>
</feature>
<protein>
    <recommendedName>
        <fullName evidence="6">GGDEF-domain containing protein</fullName>
    </recommendedName>
</protein>
<dbReference type="SUPFAM" id="SSF55073">
    <property type="entry name" value="Nucleotide cyclase"/>
    <property type="match status" value="1"/>
</dbReference>
<keyword evidence="1" id="KW-1133">Transmembrane helix</keyword>
<evidence type="ECO:0000259" key="2">
    <source>
        <dbReference type="PROSITE" id="PS50883"/>
    </source>
</evidence>
<sequence length="774" mass="85484">MELDLQRIRYACDLTPWGSLTSALVVGMLLFGTSGTGSDAYRTFLFGGVELVAFLQILVSLVVGRYLSRRRRYKNVRLMRLVFVSLGLCLGVMWATMPLTLFPPAPPHQQVIVACTCAGLIATALAFVPIAGMAECLTIPLGTASAYTLLSLGGRDWFALFGCLVIYGLFIGSVTVQVRRLLDKITLYRLETQEQRSTLQLLSGRSDAGEIWSLWETDRNGVISFLSPDLAHIFDWKPSLEMPHNFLNTLKEKYINSTNDIRGPISKKIVDFTHMVNCLNESISFRDIVVPLKVNDTVSLWSFTGRPMFDDHQDYCGFRGLAYDVTDTFTERFEEAHQARNDAVTGIPNRHALNEALRNALSDLGRTGRTFAFYLVDLDEFKRVNDRLGHNAGDAVLRVAAARLARVGGDGAFVARFGGDEFALLLQDINPPEAIHAAQDIVDLFLEPVKLSDQDVVVHVSVGLALAPVSGDSIESILDAADLAMYNAKRAGKNTWSCFESSMSGQIEQRRVLLGQFREAVTNREIVLAYQPLIDARTLTLVGFEALARWPQPDGSFVPPDRFILLAEETGLICELGNYLLEQACRTAVSWPTDLTVAVNVSVGQLQAPDFLLTLRTILKKTGLPPARLELEVTESIFMDVNSTCAGVLHGLSDLGIKLALDDFGRGYSSLGFLKEFDFYKLKLDMGFIRDMNHDRRSAAIVRSVIELASELGVVVTAEGVETRSQLDALRRYGCTQVQGYLFSPAISGEETALIAEKSRFSPLHFFETGARSA</sequence>
<dbReference type="PROSITE" id="PS50883">
    <property type="entry name" value="EAL"/>
    <property type="match status" value="1"/>
</dbReference>
<feature type="transmembrane region" description="Helical" evidence="1">
    <location>
        <begin position="157"/>
        <end position="176"/>
    </location>
</feature>
<reference evidence="4 5" key="1">
    <citation type="submission" date="2019-07" db="EMBL/GenBank/DDBJ databases">
        <title>Whole genome shotgun sequence of Acetobacter nitrogenifigens NBRC 105050.</title>
        <authorList>
            <person name="Hosoyama A."/>
            <person name="Uohara A."/>
            <person name="Ohji S."/>
            <person name="Ichikawa N."/>
        </authorList>
    </citation>
    <scope>NUCLEOTIDE SEQUENCE [LARGE SCALE GENOMIC DNA]</scope>
    <source>
        <strain evidence="4 5">NBRC 105050</strain>
    </source>
</reference>
<dbReference type="SUPFAM" id="SSF141868">
    <property type="entry name" value="EAL domain-like"/>
    <property type="match status" value="1"/>
</dbReference>
<gene>
    <name evidence="4" type="ORF">ANI02nite_31050</name>
</gene>
<dbReference type="InterPro" id="IPR035919">
    <property type="entry name" value="EAL_sf"/>
</dbReference>
<feature type="domain" description="EAL" evidence="2">
    <location>
        <begin position="510"/>
        <end position="760"/>
    </location>
</feature>
<feature type="transmembrane region" description="Helical" evidence="1">
    <location>
        <begin position="78"/>
        <end position="99"/>
    </location>
</feature>
<dbReference type="InterPro" id="IPR001633">
    <property type="entry name" value="EAL_dom"/>
</dbReference>
<name>A0A511XEA6_9PROT</name>
<dbReference type="CDD" id="cd01949">
    <property type="entry name" value="GGDEF"/>
    <property type="match status" value="1"/>
</dbReference>
<keyword evidence="1" id="KW-0812">Transmembrane</keyword>
<dbReference type="Gene3D" id="3.30.70.270">
    <property type="match status" value="1"/>
</dbReference>
<dbReference type="AlphaFoldDB" id="A0A511XEA6"/>
<dbReference type="InterPro" id="IPR000160">
    <property type="entry name" value="GGDEF_dom"/>
</dbReference>
<comment type="caution">
    <text evidence="4">The sequence shown here is derived from an EMBL/GenBank/DDBJ whole genome shotgun (WGS) entry which is preliminary data.</text>
</comment>
<proteinExistence type="predicted"/>
<dbReference type="Pfam" id="PF00990">
    <property type="entry name" value="GGDEF"/>
    <property type="match status" value="1"/>
</dbReference>
<dbReference type="PROSITE" id="PS50887">
    <property type="entry name" value="GGDEF"/>
    <property type="match status" value="1"/>
</dbReference>
<dbReference type="NCBIfam" id="TIGR00254">
    <property type="entry name" value="GGDEF"/>
    <property type="match status" value="1"/>
</dbReference>
<dbReference type="STRING" id="1120919.GCA_000429165_03203"/>
<dbReference type="InterPro" id="IPR043128">
    <property type="entry name" value="Rev_trsase/Diguanyl_cyclase"/>
</dbReference>
<organism evidence="4 5">
    <name type="scientific">Acetobacter nitrogenifigens DSM 23921 = NBRC 105050</name>
    <dbReference type="NCBI Taxonomy" id="1120919"/>
    <lineage>
        <taxon>Bacteria</taxon>
        <taxon>Pseudomonadati</taxon>
        <taxon>Pseudomonadota</taxon>
        <taxon>Alphaproteobacteria</taxon>
        <taxon>Acetobacterales</taxon>
        <taxon>Acetobacteraceae</taxon>
        <taxon>Acetobacter</taxon>
    </lineage>
</organism>
<dbReference type="Pfam" id="PF00563">
    <property type="entry name" value="EAL"/>
    <property type="match status" value="1"/>
</dbReference>
<keyword evidence="1" id="KW-0472">Membrane</keyword>
<evidence type="ECO:0000313" key="5">
    <source>
        <dbReference type="Proteomes" id="UP000321635"/>
    </source>
</evidence>
<keyword evidence="5" id="KW-1185">Reference proteome</keyword>